<dbReference type="CDD" id="cd01450">
    <property type="entry name" value="vWFA_subfamily_ECM"/>
    <property type="match status" value="1"/>
</dbReference>
<dbReference type="Proteomes" id="UP001159427">
    <property type="component" value="Unassembled WGS sequence"/>
</dbReference>
<dbReference type="Pfam" id="PF00008">
    <property type="entry name" value="EGF"/>
    <property type="match status" value="1"/>
</dbReference>
<evidence type="ECO:0000259" key="4">
    <source>
        <dbReference type="PROSITE" id="PS50234"/>
    </source>
</evidence>
<gene>
    <name evidence="5" type="ORF">PEVE_00027076</name>
</gene>
<dbReference type="Gene3D" id="2.10.25.10">
    <property type="entry name" value="Laminin"/>
    <property type="match status" value="1"/>
</dbReference>
<dbReference type="PROSITE" id="PS00022">
    <property type="entry name" value="EGF_1"/>
    <property type="match status" value="1"/>
</dbReference>
<feature type="domain" description="VWFA" evidence="4">
    <location>
        <begin position="64"/>
        <end position="240"/>
    </location>
</feature>
<dbReference type="InterPro" id="IPR002035">
    <property type="entry name" value="VWF_A"/>
</dbReference>
<dbReference type="PROSITE" id="PS50026">
    <property type="entry name" value="EGF_3"/>
    <property type="match status" value="1"/>
</dbReference>
<keyword evidence="6" id="KW-1185">Reference proteome</keyword>
<comment type="caution">
    <text evidence="5">The sequence shown here is derived from an EMBL/GenBank/DDBJ whole genome shotgun (WGS) entry which is preliminary data.</text>
</comment>
<feature type="disulfide bond" evidence="2">
    <location>
        <begin position="43"/>
        <end position="52"/>
    </location>
</feature>
<evidence type="ECO:0000259" key="3">
    <source>
        <dbReference type="PROSITE" id="PS50026"/>
    </source>
</evidence>
<evidence type="ECO:0000256" key="2">
    <source>
        <dbReference type="PROSITE-ProRule" id="PRU00076"/>
    </source>
</evidence>
<dbReference type="SMART" id="SM00179">
    <property type="entry name" value="EGF_CA"/>
    <property type="match status" value="1"/>
</dbReference>
<dbReference type="PANTHER" id="PTHR24020">
    <property type="entry name" value="COLLAGEN ALPHA"/>
    <property type="match status" value="1"/>
</dbReference>
<dbReference type="SMART" id="SM00181">
    <property type="entry name" value="EGF"/>
    <property type="match status" value="1"/>
</dbReference>
<dbReference type="SMART" id="SM00327">
    <property type="entry name" value="VWA"/>
    <property type="match status" value="1"/>
</dbReference>
<dbReference type="InterPro" id="IPR036465">
    <property type="entry name" value="vWFA_dom_sf"/>
</dbReference>
<dbReference type="EMBL" id="CALNXI010000037">
    <property type="protein sequence ID" value="CAH3016243.1"/>
    <property type="molecule type" value="Genomic_DNA"/>
</dbReference>
<dbReference type="PANTHER" id="PTHR24020:SF20">
    <property type="entry name" value="PH DOMAIN-CONTAINING PROTEIN"/>
    <property type="match status" value="1"/>
</dbReference>
<evidence type="ECO:0000313" key="6">
    <source>
        <dbReference type="Proteomes" id="UP001159427"/>
    </source>
</evidence>
<accession>A0ABN8LGN8</accession>
<dbReference type="SUPFAM" id="SSF53300">
    <property type="entry name" value="vWA-like"/>
    <property type="match status" value="1"/>
</dbReference>
<dbReference type="PRINTS" id="PR00453">
    <property type="entry name" value="VWFADOMAIN"/>
</dbReference>
<proteinExistence type="predicted"/>
<dbReference type="CDD" id="cd00054">
    <property type="entry name" value="EGF_CA"/>
    <property type="match status" value="1"/>
</dbReference>
<sequence>LSISKDQDSEREPHNVKKCGCKDVICKNGGLCMERLNDFRCDCPIGYTGPQCQIVACGKNIVFDVGFAIDGSNSIDDNEYRLTKDFVKDVIRIFTISEESTHVALLEYASEASIKVYFDDDDYYQADKLLERVEQLTQAQGASTNIGRGLEKTLGMFSADYGMREKVTKLFIFFTDGKNTDQDEDLTPYSQQIKAKGIKTISVGVGNGTDLNELRIIASSPNNVIQLEEFEQLKYIIEKLVPAECKGSK</sequence>
<dbReference type="Pfam" id="PF00092">
    <property type="entry name" value="VWA"/>
    <property type="match status" value="1"/>
</dbReference>
<feature type="non-terminal residue" evidence="5">
    <location>
        <position position="1"/>
    </location>
</feature>
<dbReference type="PROSITE" id="PS01186">
    <property type="entry name" value="EGF_2"/>
    <property type="match status" value="1"/>
</dbReference>
<keyword evidence="1 2" id="KW-1015">Disulfide bond</keyword>
<dbReference type="PROSITE" id="PS50234">
    <property type="entry name" value="VWFA"/>
    <property type="match status" value="1"/>
</dbReference>
<evidence type="ECO:0000313" key="5">
    <source>
        <dbReference type="EMBL" id="CAH3016243.1"/>
    </source>
</evidence>
<dbReference type="InterPro" id="IPR050525">
    <property type="entry name" value="ECM_Assembly_Org"/>
</dbReference>
<feature type="domain" description="EGF-like" evidence="3">
    <location>
        <begin position="20"/>
        <end position="53"/>
    </location>
</feature>
<comment type="caution">
    <text evidence="2">Lacks conserved residue(s) required for the propagation of feature annotation.</text>
</comment>
<dbReference type="InterPro" id="IPR000742">
    <property type="entry name" value="EGF"/>
</dbReference>
<evidence type="ECO:0000256" key="1">
    <source>
        <dbReference type="ARBA" id="ARBA00023157"/>
    </source>
</evidence>
<dbReference type="InterPro" id="IPR001881">
    <property type="entry name" value="EGF-like_Ca-bd_dom"/>
</dbReference>
<reference evidence="5 6" key="1">
    <citation type="submission" date="2022-05" db="EMBL/GenBank/DDBJ databases">
        <authorList>
            <consortium name="Genoscope - CEA"/>
            <person name="William W."/>
        </authorList>
    </citation>
    <scope>NUCLEOTIDE SEQUENCE [LARGE SCALE GENOMIC DNA]</scope>
</reference>
<name>A0ABN8LGN8_9CNID</name>
<dbReference type="Gene3D" id="3.40.50.410">
    <property type="entry name" value="von Willebrand factor, type A domain"/>
    <property type="match status" value="1"/>
</dbReference>
<organism evidence="5 6">
    <name type="scientific">Porites evermanni</name>
    <dbReference type="NCBI Taxonomy" id="104178"/>
    <lineage>
        <taxon>Eukaryota</taxon>
        <taxon>Metazoa</taxon>
        <taxon>Cnidaria</taxon>
        <taxon>Anthozoa</taxon>
        <taxon>Hexacorallia</taxon>
        <taxon>Scleractinia</taxon>
        <taxon>Fungiina</taxon>
        <taxon>Poritidae</taxon>
        <taxon>Porites</taxon>
    </lineage>
</organism>
<protein>
    <submittedName>
        <fullName evidence="5">Uncharacterized protein</fullName>
    </submittedName>
</protein>
<keyword evidence="2" id="KW-0245">EGF-like domain</keyword>